<dbReference type="InterPro" id="IPR023606">
    <property type="entry name" value="CoA-Trfase_III_dom_1_sf"/>
</dbReference>
<dbReference type="Gene3D" id="3.30.1540.10">
    <property type="entry name" value="formyl-coa transferase, domain 3"/>
    <property type="match status" value="1"/>
</dbReference>
<keyword evidence="1" id="KW-0808">Transferase</keyword>
<dbReference type="Pfam" id="PF02515">
    <property type="entry name" value="CoA_transf_3"/>
    <property type="match status" value="1"/>
</dbReference>
<protein>
    <submittedName>
        <fullName evidence="3">L-carnitine dehydratase/bile acid-inducible protein F</fullName>
    </submittedName>
</protein>
<dbReference type="GO" id="GO:0008410">
    <property type="term" value="F:CoA-transferase activity"/>
    <property type="evidence" value="ECO:0007669"/>
    <property type="project" value="TreeGrafter"/>
</dbReference>
<dbReference type="InterPro" id="IPR050483">
    <property type="entry name" value="CoA-transferase_III_domain"/>
</dbReference>
<dbReference type="AlphaFoldDB" id="A0A6J4HVH8"/>
<evidence type="ECO:0000256" key="1">
    <source>
        <dbReference type="ARBA" id="ARBA00022679"/>
    </source>
</evidence>
<dbReference type="Gene3D" id="3.40.50.10540">
    <property type="entry name" value="Crotonobetainyl-coa:carnitine coa-transferase, domain 1"/>
    <property type="match status" value="1"/>
</dbReference>
<dbReference type="InterPro" id="IPR003673">
    <property type="entry name" value="CoA-Trfase_fam_III"/>
</dbReference>
<evidence type="ECO:0000313" key="3">
    <source>
        <dbReference type="EMBL" id="CAA9232228.1"/>
    </source>
</evidence>
<evidence type="ECO:0000256" key="2">
    <source>
        <dbReference type="SAM" id="MobiDB-lite"/>
    </source>
</evidence>
<reference evidence="3" key="1">
    <citation type="submission" date="2020-02" db="EMBL/GenBank/DDBJ databases">
        <authorList>
            <person name="Meier V. D."/>
        </authorList>
    </citation>
    <scope>NUCLEOTIDE SEQUENCE</scope>
    <source>
        <strain evidence="3">AVDCRST_MAG20</strain>
    </source>
</reference>
<name>A0A6J4HVH8_9ACTN</name>
<dbReference type="InterPro" id="IPR044855">
    <property type="entry name" value="CoA-Trfase_III_dom3_sf"/>
</dbReference>
<gene>
    <name evidence="3" type="ORF">AVDCRST_MAG20-1290</name>
</gene>
<proteinExistence type="predicted"/>
<feature type="region of interest" description="Disordered" evidence="2">
    <location>
        <begin position="36"/>
        <end position="61"/>
    </location>
</feature>
<dbReference type="PANTHER" id="PTHR48207:SF3">
    <property type="entry name" value="SUCCINATE--HYDROXYMETHYLGLUTARATE COA-TRANSFERASE"/>
    <property type="match status" value="1"/>
</dbReference>
<dbReference type="SUPFAM" id="SSF89796">
    <property type="entry name" value="CoA-transferase family III (CaiB/BaiF)"/>
    <property type="match status" value="1"/>
</dbReference>
<dbReference type="PANTHER" id="PTHR48207">
    <property type="entry name" value="SUCCINATE--HYDROXYMETHYLGLUTARATE COA-TRANSFERASE"/>
    <property type="match status" value="1"/>
</dbReference>
<organism evidence="3">
    <name type="scientific">uncultured Acidimicrobiales bacterium</name>
    <dbReference type="NCBI Taxonomy" id="310071"/>
    <lineage>
        <taxon>Bacteria</taxon>
        <taxon>Bacillati</taxon>
        <taxon>Actinomycetota</taxon>
        <taxon>Acidimicrobiia</taxon>
        <taxon>Acidimicrobiales</taxon>
        <taxon>environmental samples</taxon>
    </lineage>
</organism>
<accession>A0A6J4HVH8</accession>
<dbReference type="EMBL" id="CADCSY010000056">
    <property type="protein sequence ID" value="CAA9232228.1"/>
    <property type="molecule type" value="Genomic_DNA"/>
</dbReference>
<sequence>MPLDDIRVIDLTVARAGPTCVRQLADWGADVVRVEPPSAPGSPSSVGLVRHGSDDQNLHRNKRSVSLDLKTHDGLELLLGLVDGADVLVENMRPSVKDRLGFGYETVHARNPRLVYGSISGFGQDGPYAERGGVDQIAQGMGGLMSVTGDPEGDPTRVGIPISDLSAGLYLAVGVLVALHDRERTGVGGWVRTSLLESMIAMMDLQAARWTVDGTVPAQEGNHHPTLVPMGCFRSADGHVNVAGPSGRLLRRFCEVVGLPDLPSDPRFDTGPKRSANRTELNRLVAERLQTRTTDEWVEALNAAGVPCGPVRRLDEVFDDPQVRHLRMVAPVDHGELGRIDILRNAVTMSDGPPTVRTPSPDPGQHTEEVLGELGISPERIDDLRARGIL</sequence>